<organism evidence="1 2">
    <name type="scientific">Araneus ventricosus</name>
    <name type="common">Orbweaver spider</name>
    <name type="synonym">Epeira ventricosa</name>
    <dbReference type="NCBI Taxonomy" id="182803"/>
    <lineage>
        <taxon>Eukaryota</taxon>
        <taxon>Metazoa</taxon>
        <taxon>Ecdysozoa</taxon>
        <taxon>Arthropoda</taxon>
        <taxon>Chelicerata</taxon>
        <taxon>Arachnida</taxon>
        <taxon>Araneae</taxon>
        <taxon>Araneomorphae</taxon>
        <taxon>Entelegynae</taxon>
        <taxon>Araneoidea</taxon>
        <taxon>Araneidae</taxon>
        <taxon>Araneus</taxon>
    </lineage>
</organism>
<name>A0A4Y2IXP3_ARAVE</name>
<accession>A0A4Y2IXP3</accession>
<gene>
    <name evidence="1" type="ORF">AVEN_271591_1</name>
</gene>
<dbReference type="AlphaFoldDB" id="A0A4Y2IXP3"/>
<sequence>MPTSTNGLKKEVGLPSTGLEISATQVYLFTTKKIEPLLVSPLPKISLRSPSSLFLLTSIVLLLGERSRGLSMNPRQFCRWSIFQRAIIGSLPFWSFPLSQASSQAGDKLPYPSLPLTSSPQVTEWTPGSLCRRFNEMSGVGKLDFPLRHLLCSVTHVRAWEKSYWSLMILGDLTLLTQLCHFLC</sequence>
<proteinExistence type="predicted"/>
<protein>
    <submittedName>
        <fullName evidence="1">Uncharacterized protein</fullName>
    </submittedName>
</protein>
<evidence type="ECO:0000313" key="1">
    <source>
        <dbReference type="EMBL" id="GBM82370.1"/>
    </source>
</evidence>
<keyword evidence="2" id="KW-1185">Reference proteome</keyword>
<dbReference type="Proteomes" id="UP000499080">
    <property type="component" value="Unassembled WGS sequence"/>
</dbReference>
<evidence type="ECO:0000313" key="2">
    <source>
        <dbReference type="Proteomes" id="UP000499080"/>
    </source>
</evidence>
<dbReference type="EMBL" id="BGPR01003007">
    <property type="protein sequence ID" value="GBM82370.1"/>
    <property type="molecule type" value="Genomic_DNA"/>
</dbReference>
<reference evidence="1 2" key="1">
    <citation type="journal article" date="2019" name="Sci. Rep.">
        <title>Orb-weaving spider Araneus ventricosus genome elucidates the spidroin gene catalogue.</title>
        <authorList>
            <person name="Kono N."/>
            <person name="Nakamura H."/>
            <person name="Ohtoshi R."/>
            <person name="Moran D.A.P."/>
            <person name="Shinohara A."/>
            <person name="Yoshida Y."/>
            <person name="Fujiwara M."/>
            <person name="Mori M."/>
            <person name="Tomita M."/>
            <person name="Arakawa K."/>
        </authorList>
    </citation>
    <scope>NUCLEOTIDE SEQUENCE [LARGE SCALE GENOMIC DNA]</scope>
</reference>
<comment type="caution">
    <text evidence="1">The sequence shown here is derived from an EMBL/GenBank/DDBJ whole genome shotgun (WGS) entry which is preliminary data.</text>
</comment>